<name>A0A1J5TH47_9ARCH</name>
<dbReference type="AlphaFoldDB" id="A0A1J5TH47"/>
<sequence length="808" mass="91375">MQWRLKIFDDRYKPTRIQAKQKVNGEIISLDCDKTGQKVVASTSTHTYFFLDRKLIETIEKEGVKQAIFSRDGSRVVLICFNGIYTYDSWGNQRWSYNTEEDIHSAVFSKNGSYLAISEGKNLLLLDKEGSIIWKEKSDNFVGGIVFSNSQKILVGMDKGVSCFDFSGEKLWATHTGNLVLGIATSETNTIAISGKELIFLNNNGELIWKTKVGPFRSLSIAHDGGIMVATDTSVRRFTQTGKEVWNVGGEEFVETCKFMHTGDFTAMAFGGEIFNSHNLQALDGTGNVVWSYNAGQNIKDLAIPENGGLVIAALENKIWWFQNTGYLKMRVNLDLTKCSKLIKKVSAYEPDLRLVIDKANSSNLDELYKEAENLSKGNHDTLRNSYEILSEILSRLETLHIRHVEYLDTLPIFLSKMGLDSNLPEILIPNLYPLYSLYYDVESKTILSSLLDDIKFNIKHLKNTEKNLSDSNTTLSNEKVSFLNSGLKALRKEQRFVRSLMDKQSSEKEKIQIKIKELINEWLQTGKITVDTFAFSEKIRLEYSAQDDLLNAIRNRMEGHLAFVDQTSDLDDLILSSIRFESKPSNVILHSTIKNNAKFTIDKIKILIRINGDSLGLSENHSDTLQVGHLDSSETYNLSFNFIPINSNTTDIILISQYEINTGQIVTSRLGKISSLVKDCFVTPLEVDGSIHSEKRAEYRKNHFQFTLKVEGVSYSQLLDFNTRHLRSFHLSDLHSDEQKSISYYSAKSNLSDSDYFLMSIIQKTPQNTCELECVCYSNDTVGTELIIKELIAAFSDSILHTGGKLV</sequence>
<organism evidence="2 3">
    <name type="scientific">Marine Group III euryarchaeote CG-Bathy1</name>
    <dbReference type="NCBI Taxonomy" id="1889001"/>
    <lineage>
        <taxon>Archaea</taxon>
        <taxon>Methanobacteriati</taxon>
        <taxon>Thermoplasmatota</taxon>
        <taxon>Thermoplasmata</taxon>
        <taxon>Candidatus Thermoprofundales</taxon>
    </lineage>
</organism>
<evidence type="ECO:0000313" key="2">
    <source>
        <dbReference type="EMBL" id="OIR20271.1"/>
    </source>
</evidence>
<protein>
    <recommendedName>
        <fullName evidence="1">Pyrrolo-quinoline quinone repeat domain-containing protein</fullName>
    </recommendedName>
</protein>
<dbReference type="InterPro" id="IPR011047">
    <property type="entry name" value="Quinoprotein_ADH-like_sf"/>
</dbReference>
<dbReference type="Pfam" id="PF13360">
    <property type="entry name" value="PQQ_2"/>
    <property type="match status" value="1"/>
</dbReference>
<dbReference type="Gene3D" id="2.130.10.10">
    <property type="entry name" value="YVTN repeat-like/Quinoprotein amine dehydrogenase"/>
    <property type="match status" value="1"/>
</dbReference>
<reference evidence="2 3" key="1">
    <citation type="submission" date="2016-08" db="EMBL/GenBank/DDBJ databases">
        <title>New Insights into Marine Group III Euryarchaeota, from dark to light.</title>
        <authorList>
            <person name="Haro-Moreno J.M."/>
            <person name="Rodriguez-Valera F."/>
            <person name="Lopez-Garcia P."/>
            <person name="Moreira D."/>
            <person name="Martin-Cuadrado A.B."/>
        </authorList>
    </citation>
    <scope>NUCLEOTIDE SEQUENCE [LARGE SCALE GENOMIC DNA]</scope>
    <source>
        <strain evidence="2">CG-Bathy1</strain>
    </source>
</reference>
<comment type="caution">
    <text evidence="2">The sequence shown here is derived from an EMBL/GenBank/DDBJ whole genome shotgun (WGS) entry which is preliminary data.</text>
</comment>
<dbReference type="InterPro" id="IPR015943">
    <property type="entry name" value="WD40/YVTN_repeat-like_dom_sf"/>
</dbReference>
<gene>
    <name evidence="2" type="ORF">BEU04_00215</name>
</gene>
<proteinExistence type="predicted"/>
<feature type="domain" description="Pyrrolo-quinoline quinone repeat" evidence="1">
    <location>
        <begin position="160"/>
        <end position="295"/>
    </location>
</feature>
<accession>A0A1J5TH47</accession>
<evidence type="ECO:0000313" key="3">
    <source>
        <dbReference type="Proteomes" id="UP000183815"/>
    </source>
</evidence>
<dbReference type="Proteomes" id="UP000183815">
    <property type="component" value="Unassembled WGS sequence"/>
</dbReference>
<dbReference type="SUPFAM" id="SSF50998">
    <property type="entry name" value="Quinoprotein alcohol dehydrogenase-like"/>
    <property type="match status" value="1"/>
</dbReference>
<evidence type="ECO:0000259" key="1">
    <source>
        <dbReference type="Pfam" id="PF13360"/>
    </source>
</evidence>
<dbReference type="EMBL" id="MIYU01000001">
    <property type="protein sequence ID" value="OIR20271.1"/>
    <property type="molecule type" value="Genomic_DNA"/>
</dbReference>
<dbReference type="InterPro" id="IPR002372">
    <property type="entry name" value="PQQ_rpt_dom"/>
</dbReference>